<dbReference type="EMBL" id="ASPP01038091">
    <property type="protein sequence ID" value="ETO01514.1"/>
    <property type="molecule type" value="Genomic_DNA"/>
</dbReference>
<evidence type="ECO:0000313" key="2">
    <source>
        <dbReference type="Proteomes" id="UP000023152"/>
    </source>
</evidence>
<feature type="non-terminal residue" evidence="1">
    <location>
        <position position="392"/>
    </location>
</feature>
<comment type="caution">
    <text evidence="1">The sequence shown here is derived from an EMBL/GenBank/DDBJ whole genome shotgun (WGS) entry which is preliminary data.</text>
</comment>
<dbReference type="OrthoDB" id="1632545at2759"/>
<protein>
    <submittedName>
        <fullName evidence="1">Uncharacterized protein</fullName>
    </submittedName>
</protein>
<sequence length="392" mass="44601">MDTMQREWDSQFDKIIALRHSQTMLLMLRNSMQLSKVNYFIRTIFAGYNTGWIGKFDERIKQSMEAITLQPITPLQWLQCQLPIRQGGFGLKIARPYAGAAFIASVLTASKLLPSIHRTFENANWIPTVEMDNAIHDYNTFTMDKDNIIDLNFLPDQASLSKNIAANTRRKFLAECNPRTKALVTSMASTHASAYLHSLPNKFTGSHFDNKELQSLIRFRLSQHETADNKCQGGLDCPSQMDQLGDHAIVCSHGKGRIFRHNLVTTCISKLLKRAGLSHKREVRATDNSSQRPGDIMIKWFNQDMERTFFDIGITHKNVINQLPGKLIAANKYFNYKIAKYRNLFENSNSSYIPLVAEAAGAWHHKAVEVFNKIAEVLASKEGKDYQKAKEI</sequence>
<proteinExistence type="predicted"/>
<name>X6LIT1_RETFI</name>
<reference evidence="1 2" key="1">
    <citation type="journal article" date="2013" name="Curr. Biol.">
        <title>The Genome of the Foraminiferan Reticulomyxa filosa.</title>
        <authorList>
            <person name="Glockner G."/>
            <person name="Hulsmann N."/>
            <person name="Schleicher M."/>
            <person name="Noegel A.A."/>
            <person name="Eichinger L."/>
            <person name="Gallinger C."/>
            <person name="Pawlowski J."/>
            <person name="Sierra R."/>
            <person name="Euteneuer U."/>
            <person name="Pillet L."/>
            <person name="Moustafa A."/>
            <person name="Platzer M."/>
            <person name="Groth M."/>
            <person name="Szafranski K."/>
            <person name="Schliwa M."/>
        </authorList>
    </citation>
    <scope>NUCLEOTIDE SEQUENCE [LARGE SCALE GENOMIC DNA]</scope>
</reference>
<keyword evidence="2" id="KW-1185">Reference proteome</keyword>
<dbReference type="Proteomes" id="UP000023152">
    <property type="component" value="Unassembled WGS sequence"/>
</dbReference>
<accession>X6LIT1</accession>
<organism evidence="1 2">
    <name type="scientific">Reticulomyxa filosa</name>
    <dbReference type="NCBI Taxonomy" id="46433"/>
    <lineage>
        <taxon>Eukaryota</taxon>
        <taxon>Sar</taxon>
        <taxon>Rhizaria</taxon>
        <taxon>Retaria</taxon>
        <taxon>Foraminifera</taxon>
        <taxon>Monothalamids</taxon>
        <taxon>Reticulomyxidae</taxon>
        <taxon>Reticulomyxa</taxon>
    </lineage>
</organism>
<dbReference type="PANTHER" id="PTHR48462">
    <property type="entry name" value="PROTEIN, PUTATIVE-RELATED"/>
    <property type="match status" value="1"/>
</dbReference>
<dbReference type="AlphaFoldDB" id="X6LIT1"/>
<dbReference type="PANTHER" id="PTHR48462:SF1">
    <property type="entry name" value="PROTEIN, PUTATIVE-RELATED"/>
    <property type="match status" value="1"/>
</dbReference>
<evidence type="ECO:0000313" key="1">
    <source>
        <dbReference type="EMBL" id="ETO01514.1"/>
    </source>
</evidence>
<gene>
    <name evidence="1" type="ORF">RFI_35926</name>
</gene>